<evidence type="ECO:0000256" key="1">
    <source>
        <dbReference type="ARBA" id="ARBA00004141"/>
    </source>
</evidence>
<evidence type="ECO:0000256" key="5">
    <source>
        <dbReference type="ARBA" id="ARBA00023136"/>
    </source>
</evidence>
<feature type="transmembrane region" description="Helical" evidence="6">
    <location>
        <begin position="99"/>
        <end position="117"/>
    </location>
</feature>
<dbReference type="EMBL" id="JAJJMA010227316">
    <property type="protein sequence ID" value="MCL7041781.1"/>
    <property type="molecule type" value="Genomic_DNA"/>
</dbReference>
<evidence type="ECO:0000256" key="2">
    <source>
        <dbReference type="ARBA" id="ARBA00007635"/>
    </source>
</evidence>
<feature type="domain" description="EamA" evidence="7">
    <location>
        <begin position="10"/>
        <end position="165"/>
    </location>
</feature>
<dbReference type="PANTHER" id="PTHR23051:SF0">
    <property type="entry name" value="SOLUTE CARRIER FAMILY 35 MEMBER F5"/>
    <property type="match status" value="1"/>
</dbReference>
<comment type="similarity">
    <text evidence="2">Belongs to the drug/metabolite transporter (DMT) superfamily. Plant drug/metabolite exporter (P-DME) (TC 2.A.7.4) family.</text>
</comment>
<feature type="transmembrane region" description="Helical" evidence="6">
    <location>
        <begin position="123"/>
        <end position="142"/>
    </location>
</feature>
<evidence type="ECO:0000256" key="3">
    <source>
        <dbReference type="ARBA" id="ARBA00022692"/>
    </source>
</evidence>
<comment type="subcellular location">
    <subcellularLocation>
        <location evidence="1">Membrane</location>
        <topology evidence="1">Multi-pass membrane protein</topology>
    </subcellularLocation>
</comment>
<keyword evidence="3 6" id="KW-0812">Transmembrane</keyword>
<reference evidence="8" key="1">
    <citation type="submission" date="2022-03" db="EMBL/GenBank/DDBJ databases">
        <title>A functionally conserved STORR gene fusion in Papaver species that diverged 16.8 million years ago.</title>
        <authorList>
            <person name="Catania T."/>
        </authorList>
    </citation>
    <scope>NUCLEOTIDE SEQUENCE</scope>
    <source>
        <strain evidence="8">S-191538</strain>
    </source>
</reference>
<evidence type="ECO:0000256" key="4">
    <source>
        <dbReference type="ARBA" id="ARBA00022989"/>
    </source>
</evidence>
<accession>A0AA41VIA5</accession>
<evidence type="ECO:0000256" key="6">
    <source>
        <dbReference type="SAM" id="Phobius"/>
    </source>
</evidence>
<name>A0AA41VIA5_PAPNU</name>
<feature type="transmembrane region" description="Helical" evidence="6">
    <location>
        <begin position="12"/>
        <end position="33"/>
    </location>
</feature>
<keyword evidence="4 6" id="KW-1133">Transmembrane helix</keyword>
<feature type="transmembrane region" description="Helical" evidence="6">
    <location>
        <begin position="39"/>
        <end position="60"/>
    </location>
</feature>
<dbReference type="InterPro" id="IPR000620">
    <property type="entry name" value="EamA_dom"/>
</dbReference>
<dbReference type="PANTHER" id="PTHR23051">
    <property type="entry name" value="SOLUTE CARRIER FAMILY 35, MEMBER F5"/>
    <property type="match status" value="1"/>
</dbReference>
<dbReference type="SUPFAM" id="SSF103481">
    <property type="entry name" value="Multidrug resistance efflux transporter EmrE"/>
    <property type="match status" value="1"/>
</dbReference>
<gene>
    <name evidence="8" type="ORF">MKW94_030242</name>
</gene>
<feature type="transmembrane region" description="Helical" evidence="6">
    <location>
        <begin position="149"/>
        <end position="167"/>
    </location>
</feature>
<keyword evidence="5 6" id="KW-0472">Membrane</keyword>
<dbReference type="GO" id="GO:0016020">
    <property type="term" value="C:membrane"/>
    <property type="evidence" value="ECO:0007669"/>
    <property type="project" value="UniProtKB-SubCell"/>
</dbReference>
<dbReference type="Proteomes" id="UP001177140">
    <property type="component" value="Unassembled WGS sequence"/>
</dbReference>
<keyword evidence="9" id="KW-1185">Reference proteome</keyword>
<proteinExistence type="inferred from homology"/>
<dbReference type="AlphaFoldDB" id="A0AA41VIA5"/>
<organism evidence="8 9">
    <name type="scientific">Papaver nudicaule</name>
    <name type="common">Iceland poppy</name>
    <dbReference type="NCBI Taxonomy" id="74823"/>
    <lineage>
        <taxon>Eukaryota</taxon>
        <taxon>Viridiplantae</taxon>
        <taxon>Streptophyta</taxon>
        <taxon>Embryophyta</taxon>
        <taxon>Tracheophyta</taxon>
        <taxon>Spermatophyta</taxon>
        <taxon>Magnoliopsida</taxon>
        <taxon>Ranunculales</taxon>
        <taxon>Papaveraceae</taxon>
        <taxon>Papaveroideae</taxon>
        <taxon>Papaver</taxon>
    </lineage>
</organism>
<evidence type="ECO:0000259" key="7">
    <source>
        <dbReference type="Pfam" id="PF00892"/>
    </source>
</evidence>
<comment type="caution">
    <text evidence="8">The sequence shown here is derived from an EMBL/GenBank/DDBJ whole genome shotgun (WGS) entry which is preliminary data.</text>
</comment>
<dbReference type="InterPro" id="IPR037185">
    <property type="entry name" value="EmrE-like"/>
</dbReference>
<feature type="non-terminal residue" evidence="8">
    <location>
        <position position="170"/>
    </location>
</feature>
<evidence type="ECO:0000313" key="9">
    <source>
        <dbReference type="Proteomes" id="UP001177140"/>
    </source>
</evidence>
<evidence type="ECO:0000313" key="8">
    <source>
        <dbReference type="EMBL" id="MCL7041781.1"/>
    </source>
</evidence>
<sequence>MSREVSRWVLGLFYLFGVASIWVASNFVVQSVISGGASPFLITYICNSLFILCIPVFEIIRYVEDSKTDPSSEWMMLDEEVDTQVDVKGRWTRIRTAKTSLLCPFWFLAYLSFNLSLKYTTSITILSNTSSLFAFLLSLTFLGAKFTWIKLIIILLCMGGSVIVSVGDME</sequence>
<dbReference type="Pfam" id="PF00892">
    <property type="entry name" value="EamA"/>
    <property type="match status" value="1"/>
</dbReference>
<protein>
    <recommendedName>
        <fullName evidence="7">EamA domain-containing protein</fullName>
    </recommendedName>
</protein>